<dbReference type="SUPFAM" id="SSF56281">
    <property type="entry name" value="Metallo-hydrolase/oxidoreductase"/>
    <property type="match status" value="1"/>
</dbReference>
<feature type="chain" id="PRO_5045882726" evidence="1">
    <location>
        <begin position="29"/>
        <end position="290"/>
    </location>
</feature>
<dbReference type="InterPro" id="IPR036866">
    <property type="entry name" value="RibonucZ/Hydroxyglut_hydro"/>
</dbReference>
<evidence type="ECO:0000259" key="2">
    <source>
        <dbReference type="SMART" id="SM00849"/>
    </source>
</evidence>
<dbReference type="PROSITE" id="PS51257">
    <property type="entry name" value="PROKAR_LIPOPROTEIN"/>
    <property type="match status" value="1"/>
</dbReference>
<feature type="signal peptide" evidence="1">
    <location>
        <begin position="1"/>
        <end position="28"/>
    </location>
</feature>
<accession>A0ABU3NV42</accession>
<keyword evidence="1" id="KW-0732">Signal</keyword>
<gene>
    <name evidence="3" type="ORF">Q4T40_02050</name>
</gene>
<dbReference type="InterPro" id="IPR001279">
    <property type="entry name" value="Metallo-B-lactamas"/>
</dbReference>
<dbReference type="PANTHER" id="PTHR30619:SF1">
    <property type="entry name" value="RECOMBINATION PROTEIN 2"/>
    <property type="match status" value="1"/>
</dbReference>
<keyword evidence="4" id="KW-1185">Reference proteome</keyword>
<evidence type="ECO:0000313" key="4">
    <source>
        <dbReference type="Proteomes" id="UP001254848"/>
    </source>
</evidence>
<dbReference type="InterPro" id="IPR052159">
    <property type="entry name" value="Competence_DNA_uptake"/>
</dbReference>
<dbReference type="Proteomes" id="UP001254848">
    <property type="component" value="Unassembled WGS sequence"/>
</dbReference>
<dbReference type="CDD" id="cd07731">
    <property type="entry name" value="ComA-like_MBL-fold"/>
    <property type="match status" value="1"/>
</dbReference>
<dbReference type="PANTHER" id="PTHR30619">
    <property type="entry name" value="DNA INTERNALIZATION/COMPETENCE PROTEIN COMEC/REC2"/>
    <property type="match status" value="1"/>
</dbReference>
<dbReference type="Pfam" id="PF00753">
    <property type="entry name" value="Lactamase_B"/>
    <property type="match status" value="1"/>
</dbReference>
<feature type="domain" description="Metallo-beta-lactamase" evidence="2">
    <location>
        <begin position="46"/>
        <end position="244"/>
    </location>
</feature>
<name>A0ABU3NV42_9FIRM</name>
<dbReference type="EMBL" id="JAUOZS010000001">
    <property type="protein sequence ID" value="MDT8900017.1"/>
    <property type="molecule type" value="Genomic_DNA"/>
</dbReference>
<proteinExistence type="predicted"/>
<evidence type="ECO:0000256" key="1">
    <source>
        <dbReference type="SAM" id="SignalP"/>
    </source>
</evidence>
<dbReference type="InterPro" id="IPR035681">
    <property type="entry name" value="ComA-like_MBL"/>
</dbReference>
<reference evidence="3 4" key="1">
    <citation type="submission" date="2023-07" db="EMBL/GenBank/DDBJ databases">
        <title>The novel representative of Negativicutes class, Anaeroselena agilis gen. nov. sp. nov.</title>
        <authorList>
            <person name="Prokofeva M.I."/>
            <person name="Elcheninov A.G."/>
            <person name="Klyukina A."/>
            <person name="Kublanov I.V."/>
            <person name="Frolov E.N."/>
            <person name="Podosokorskaya O.A."/>
        </authorList>
    </citation>
    <scope>NUCLEOTIDE SEQUENCE [LARGE SCALE GENOMIC DNA]</scope>
    <source>
        <strain evidence="3 4">4137-cl</strain>
    </source>
</reference>
<dbReference type="SMART" id="SM00849">
    <property type="entry name" value="Lactamase_B"/>
    <property type="match status" value="1"/>
</dbReference>
<organism evidence="3 4">
    <name type="scientific">Anaeroselena agilis</name>
    <dbReference type="NCBI Taxonomy" id="3063788"/>
    <lineage>
        <taxon>Bacteria</taxon>
        <taxon>Bacillati</taxon>
        <taxon>Bacillota</taxon>
        <taxon>Negativicutes</taxon>
        <taxon>Acetonemataceae</taxon>
        <taxon>Anaeroselena</taxon>
    </lineage>
</organism>
<dbReference type="Gene3D" id="3.60.15.10">
    <property type="entry name" value="Ribonuclease Z/Hydroxyacylglutathione hydrolase-like"/>
    <property type="match status" value="1"/>
</dbReference>
<protein>
    <submittedName>
        <fullName evidence="3">ComEC/Rec2 family competence protein</fullName>
    </submittedName>
</protein>
<sequence length="290" mass="30628">MQLSRLRAFALAALALALIIAAGCGAPAADRAKVDNLVVNVIDVGQGDAILIRTPRHVTLIDSGDVPARDKLVAYIKKQGVTTIDTFIVTHPHADHIGGAVAILDNFAVKQVYDSGQTTTSALYRQYLTTVRKKNIPFALLAAGQEVDIGGAALKILNPPVPPIAGDAGLNNNSIVARLIYGNFAMLLAGDAEREAEAAMVKKYGAAGLKSQVLKSGHHGSRTSSSPAFMKAVAPEAAVISVGAGNEYHHPHPSILKRYGDQKLKLYRTDTDGTVTVASDGKTYTITKER</sequence>
<dbReference type="RefSeq" id="WP_413778579.1">
    <property type="nucleotide sequence ID" value="NZ_JAUOZS010000001.1"/>
</dbReference>
<comment type="caution">
    <text evidence="3">The sequence shown here is derived from an EMBL/GenBank/DDBJ whole genome shotgun (WGS) entry which is preliminary data.</text>
</comment>
<evidence type="ECO:0000313" key="3">
    <source>
        <dbReference type="EMBL" id="MDT8900017.1"/>
    </source>
</evidence>